<evidence type="ECO:0000313" key="2">
    <source>
        <dbReference type="Proteomes" id="UP000274637"/>
    </source>
</evidence>
<accession>A0A386K8U2</accession>
<proteinExistence type="predicted"/>
<protein>
    <submittedName>
        <fullName evidence="1">Uncharacterized protein</fullName>
    </submittedName>
</protein>
<organism evidence="1 2">
    <name type="scientific">Streptomyces phage Kromp</name>
    <dbReference type="NCBI Taxonomy" id="2315619"/>
    <lineage>
        <taxon>Viruses</taxon>
        <taxon>Duplodnaviria</taxon>
        <taxon>Heunggongvirae</taxon>
        <taxon>Uroviricota</taxon>
        <taxon>Caudoviricetes</taxon>
        <taxon>Krompvirus</taxon>
        <taxon>Krompvirus kromp</taxon>
    </lineage>
</organism>
<evidence type="ECO:0000313" key="1">
    <source>
        <dbReference type="EMBL" id="AYD81689.1"/>
    </source>
</evidence>
<name>A0A386K8U2_9CAUD</name>
<dbReference type="EMBL" id="MH744420">
    <property type="protein sequence ID" value="AYD81689.1"/>
    <property type="molecule type" value="Genomic_DNA"/>
</dbReference>
<keyword evidence="2" id="KW-1185">Reference proteome</keyword>
<reference evidence="2" key="1">
    <citation type="submission" date="2018-08" db="EMBL/GenBank/DDBJ databases">
        <authorList>
            <person name="Mousa M."/>
            <person name="Kelsky B.L."/>
            <person name="Goh L.M."/>
            <person name="Shaffer C.D."/>
            <person name="Weston-Hafer K.A."/>
            <person name="Russell D.A."/>
            <person name="Pope W.H."/>
            <person name="Jacobs-Sera D."/>
            <person name="Hendrix R.W."/>
            <person name="Hatfull G.F."/>
        </authorList>
    </citation>
    <scope>NUCLEOTIDE SEQUENCE [LARGE SCALE GENOMIC DNA]</scope>
</reference>
<dbReference type="Proteomes" id="UP000274637">
    <property type="component" value="Segment"/>
</dbReference>
<sequence length="200" mass="22042">MPTWLGATFAAGAAAAAIWTLASQRTQIREQRQFIAEQSANLALERAELQATLTERREDQARHVAFAVKALRSDSSLNSGTGEYEARGPYYWRAEVHNFSGQPLHDVAVRSNSYALQHAYSAGPAEVPIRTRLMRFLGEEEETPVAVVGDDSAYIFKSEPLGEDVSALERPACHFTDNSGVRWRLDEHGDLRELPSVGGA</sequence>
<gene>
    <name evidence="1" type="primary">88</name>
    <name evidence="1" type="ORF">SEA_KROMP_88</name>
</gene>